<dbReference type="VEuPathDB" id="FungiDB:A9K55_004350"/>
<feature type="compositionally biased region" description="Polar residues" evidence="1">
    <location>
        <begin position="64"/>
        <end position="78"/>
    </location>
</feature>
<gene>
    <name evidence="2" type="ORF">A9K55_004350</name>
</gene>
<dbReference type="OrthoDB" id="4867193at2759"/>
<dbReference type="AlphaFoldDB" id="A0A2H4SMH1"/>
<dbReference type="Proteomes" id="UP000323067">
    <property type="component" value="Chromosome v"/>
</dbReference>
<sequence length="117" mass="12357">MSAAQFANGLGSVSLADRQHVNPILQGILYSTDRKAQVAVLQEESRRSSASSSTPLTSRKSSLASQKSLLTSRKSSVVSPDTVAHAAYSSEKRRKSSLFGMASFGKNRGVAGVSNIL</sequence>
<accession>A0A2H4SMH1</accession>
<evidence type="ECO:0000313" key="3">
    <source>
        <dbReference type="Proteomes" id="UP000323067"/>
    </source>
</evidence>
<evidence type="ECO:0000313" key="2">
    <source>
        <dbReference type="EMBL" id="ATY64312.1"/>
    </source>
</evidence>
<proteinExistence type="predicted"/>
<feature type="region of interest" description="Disordered" evidence="1">
    <location>
        <begin position="41"/>
        <end position="78"/>
    </location>
</feature>
<evidence type="ECO:0000256" key="1">
    <source>
        <dbReference type="SAM" id="MobiDB-lite"/>
    </source>
</evidence>
<dbReference type="EMBL" id="CP023325">
    <property type="protein sequence ID" value="ATY64312.1"/>
    <property type="molecule type" value="Genomic_DNA"/>
</dbReference>
<feature type="compositionally biased region" description="Low complexity" evidence="1">
    <location>
        <begin position="48"/>
        <end position="63"/>
    </location>
</feature>
<reference evidence="2 3" key="1">
    <citation type="journal article" date="2017" name="BMC Genomics">
        <title>Chromosome level assembly and secondary metabolite potential of the parasitic fungus Cordyceps militaris.</title>
        <authorList>
            <person name="Kramer G.J."/>
            <person name="Nodwell J.R."/>
        </authorList>
    </citation>
    <scope>NUCLEOTIDE SEQUENCE [LARGE SCALE GENOMIC DNA]</scope>
    <source>
        <strain evidence="2 3">ATCC 34164</strain>
    </source>
</reference>
<protein>
    <submittedName>
        <fullName evidence="2">Uncharacterized protein</fullName>
    </submittedName>
</protein>
<name>A0A2H4SMH1_CORMI</name>
<organism evidence="2 3">
    <name type="scientific">Cordyceps militaris</name>
    <name type="common">Caterpillar fungus</name>
    <name type="synonym">Clavaria militaris</name>
    <dbReference type="NCBI Taxonomy" id="73501"/>
    <lineage>
        <taxon>Eukaryota</taxon>
        <taxon>Fungi</taxon>
        <taxon>Dikarya</taxon>
        <taxon>Ascomycota</taxon>
        <taxon>Pezizomycotina</taxon>
        <taxon>Sordariomycetes</taxon>
        <taxon>Hypocreomycetidae</taxon>
        <taxon>Hypocreales</taxon>
        <taxon>Cordycipitaceae</taxon>
        <taxon>Cordyceps</taxon>
    </lineage>
</organism>